<dbReference type="PANTHER" id="PTHR40202">
    <property type="match status" value="1"/>
</dbReference>
<reference evidence="3" key="2">
    <citation type="journal article" date="2020" name="Int. J. Syst. Evol. Microbiol.">
        <title>Genomic insights into a novel species Rhodoferax aquaticus sp. nov., isolated from freshwater.</title>
        <authorList>
            <person name="Li T."/>
            <person name="Zhuo Y."/>
            <person name="Jin C.Z."/>
            <person name="Wu X."/>
            <person name="Ko S.R."/>
            <person name="Jin F.J."/>
            <person name="Ahn C.Y."/>
            <person name="Oh H.M."/>
            <person name="Lee H.G."/>
            <person name="Jin L."/>
        </authorList>
    </citation>
    <scope>NUCLEOTIDE SEQUENCE [LARGE SCALE GENOMIC DNA]</scope>
    <source>
        <strain evidence="3">Gr-4</strain>
    </source>
</reference>
<dbReference type="SUPFAM" id="SSF109604">
    <property type="entry name" value="HD-domain/PDEase-like"/>
    <property type="match status" value="1"/>
</dbReference>
<dbReference type="Pfam" id="PF01966">
    <property type="entry name" value="HD"/>
    <property type="match status" value="1"/>
</dbReference>
<keyword evidence="3" id="KW-1185">Reference proteome</keyword>
<dbReference type="InterPro" id="IPR052567">
    <property type="entry name" value="OP_Dioxygenase"/>
</dbReference>
<evidence type="ECO:0000313" key="2">
    <source>
        <dbReference type="EMBL" id="QDL52839.1"/>
    </source>
</evidence>
<evidence type="ECO:0000259" key="1">
    <source>
        <dbReference type="Pfam" id="PF01966"/>
    </source>
</evidence>
<reference evidence="3" key="1">
    <citation type="submission" date="2019-02" db="EMBL/GenBank/DDBJ databases">
        <title>Complete genome sequence of Rhodoferax sp. Gr-4.</title>
        <authorList>
            <person name="Jin L."/>
        </authorList>
    </citation>
    <scope>NUCLEOTIDE SEQUENCE [LARGE SCALE GENOMIC DNA]</scope>
    <source>
        <strain evidence="3">Gr-4</strain>
    </source>
</reference>
<gene>
    <name evidence="2" type="ORF">EXZ61_00850</name>
</gene>
<dbReference type="EMBL" id="CP036282">
    <property type="protein sequence ID" value="QDL52839.1"/>
    <property type="molecule type" value="Genomic_DNA"/>
</dbReference>
<accession>A0A515EJS0</accession>
<dbReference type="PANTHER" id="PTHR40202:SF1">
    <property type="entry name" value="HD DOMAIN-CONTAINING PROTEIN"/>
    <property type="match status" value="1"/>
</dbReference>
<dbReference type="NCBIfam" id="TIGR03276">
    <property type="entry name" value="Phn-HD"/>
    <property type="match status" value="1"/>
</dbReference>
<protein>
    <submittedName>
        <fullName evidence="2">HD domain-containing protein</fullName>
    </submittedName>
</protein>
<evidence type="ECO:0000313" key="3">
    <source>
        <dbReference type="Proteomes" id="UP000317365"/>
    </source>
</evidence>
<organism evidence="2 3">
    <name type="scientific">Rhodoferax aquaticus</name>
    <dbReference type="NCBI Taxonomy" id="2527691"/>
    <lineage>
        <taxon>Bacteria</taxon>
        <taxon>Pseudomonadati</taxon>
        <taxon>Pseudomonadota</taxon>
        <taxon>Betaproteobacteria</taxon>
        <taxon>Burkholderiales</taxon>
        <taxon>Comamonadaceae</taxon>
        <taxon>Rhodoferax</taxon>
    </lineage>
</organism>
<sequence>MALNLDDIRTLFLTKGDAQYSGEPVTQLEHALQTAALAEEAGASDALVTAALLHDLGHLLHDMGETPTLAGVDDVHQYRVIPFLRGLFPDSVLSGIRLHVDAKRYLCATHAGYQAALSADSQRSLALQGGVYTAQQATKFIAQEGAHEAVCLRLWDDLAKDPTRTTPSLDHFMARAARCALPAAPVLA</sequence>
<proteinExistence type="predicted"/>
<dbReference type="InterPro" id="IPR006674">
    <property type="entry name" value="HD_domain"/>
</dbReference>
<dbReference type="KEGG" id="rhg:EXZ61_00850"/>
<dbReference type="Proteomes" id="UP000317365">
    <property type="component" value="Chromosome"/>
</dbReference>
<feature type="domain" description="HD" evidence="1">
    <location>
        <begin position="28"/>
        <end position="104"/>
    </location>
</feature>
<dbReference type="AlphaFoldDB" id="A0A515EJS0"/>
<name>A0A515EJS0_9BURK</name>
<dbReference type="Gene3D" id="1.10.3210.10">
    <property type="entry name" value="Hypothetical protein af1432"/>
    <property type="match status" value="1"/>
</dbReference>
<dbReference type="RefSeq" id="WP_142808291.1">
    <property type="nucleotide sequence ID" value="NZ_CP036282.1"/>
</dbReference>
<dbReference type="InterPro" id="IPR017670">
    <property type="entry name" value="Phosphonate_degrad-assoc"/>
</dbReference>